<reference evidence="2" key="2">
    <citation type="submission" date="2016-02" db="EMBL/GenBank/DDBJ databases">
        <title>Draft genome sequence of five rapidly growing Mycobacterium species.</title>
        <authorList>
            <person name="Katahira K."/>
            <person name="Gotou Y."/>
            <person name="Iida K."/>
            <person name="Ogura Y."/>
            <person name="Hayashi T."/>
        </authorList>
    </citation>
    <scope>NUCLEOTIDE SEQUENCE [LARGE SCALE GENOMIC DNA]</scope>
    <source>
        <strain evidence="2">JCM15298</strain>
    </source>
</reference>
<keyword evidence="2" id="KW-1185">Reference proteome</keyword>
<proteinExistence type="predicted"/>
<protein>
    <submittedName>
        <fullName evidence="1">Uncharacterized protein</fullName>
    </submittedName>
</protein>
<evidence type="ECO:0000313" key="2">
    <source>
        <dbReference type="Proteomes" id="UP000069443"/>
    </source>
</evidence>
<evidence type="ECO:0000313" key="1">
    <source>
        <dbReference type="EMBL" id="GAS94923.1"/>
    </source>
</evidence>
<sequence>MVPEFQRGDAVVFVRAQTTHTVGAPNAQRVSVTVGVVVSVTRDGRIKSYRSGADGSPVQLHRHSVEHRAQAYRLPRTGWDIDAIAAYCAARPWAHAPQHRGAPFNGLDQARAELRQFRLGAAV</sequence>
<name>A0A117I9K0_MYCCR</name>
<accession>A0A117I9K0</accession>
<dbReference type="AlphaFoldDB" id="A0A117I9K0"/>
<dbReference type="STRING" id="228230.RMCC_1889"/>
<gene>
    <name evidence="1" type="ORF">RMCC_1889</name>
</gene>
<reference evidence="2" key="1">
    <citation type="journal article" date="2016" name="Genome Announc.">
        <title>Draft Genome Sequences of Five Rapidly Growing Mycobacterium Species, M. thermoresistibile, M. fortuitum subsp. acetamidolyticum, M. canariasense, M. brisbanense, and M. novocastrense.</title>
        <authorList>
            <person name="Katahira K."/>
            <person name="Ogura Y."/>
            <person name="Gotoh Y."/>
            <person name="Hayashi T."/>
        </authorList>
    </citation>
    <scope>NUCLEOTIDE SEQUENCE [LARGE SCALE GENOMIC DNA]</scope>
    <source>
        <strain evidence="2">JCM15298</strain>
    </source>
</reference>
<dbReference type="EMBL" id="BCSY01000035">
    <property type="protein sequence ID" value="GAS94923.1"/>
    <property type="molecule type" value="Genomic_DNA"/>
</dbReference>
<organism evidence="1 2">
    <name type="scientific">Mycolicibacterium canariasense</name>
    <name type="common">Mycobacterium canariasense</name>
    <dbReference type="NCBI Taxonomy" id="228230"/>
    <lineage>
        <taxon>Bacteria</taxon>
        <taxon>Bacillati</taxon>
        <taxon>Actinomycetota</taxon>
        <taxon>Actinomycetes</taxon>
        <taxon>Mycobacteriales</taxon>
        <taxon>Mycobacteriaceae</taxon>
        <taxon>Mycolicibacterium</taxon>
    </lineage>
</organism>
<dbReference type="OrthoDB" id="4762830at2"/>
<comment type="caution">
    <text evidence="1">The sequence shown here is derived from an EMBL/GenBank/DDBJ whole genome shotgun (WGS) entry which is preliminary data.</text>
</comment>
<dbReference type="RefSeq" id="WP_062656099.1">
    <property type="nucleotide sequence ID" value="NZ_BCSY01000035.1"/>
</dbReference>
<dbReference type="Proteomes" id="UP000069443">
    <property type="component" value="Unassembled WGS sequence"/>
</dbReference>